<sequence>MLSALTTKVRLVRCPKCRQLLPELPDFQVYMCGGCGATLKARGLDRLPLLGNGSHDGNSDHDDQHYWKTGSDDSSLGDYDEQINVASVVFQGSVDSNPSVSPLASISARVGSDDFNPRVSTDYDDRAL</sequence>
<gene>
    <name evidence="3" type="ORF">PRUPE_4G213000</name>
</gene>
<dbReference type="STRING" id="3760.A0A251PNZ9"/>
<feature type="compositionally biased region" description="Basic and acidic residues" evidence="1">
    <location>
        <begin position="111"/>
        <end position="128"/>
    </location>
</feature>
<reference evidence="3" key="2">
    <citation type="submission" date="2016-12" db="EMBL/GenBank/DDBJ databases">
        <title>WGS assembly of Prunus persica.</title>
        <authorList>
            <person name="Verde I."/>
            <person name="Jenkins J."/>
            <person name="Dondini L."/>
            <person name="Micali S."/>
            <person name="Pagliarani G."/>
            <person name="Vendramin E."/>
            <person name="Paris R."/>
            <person name="Aramini V."/>
            <person name="Gazza L."/>
            <person name="Rossini L."/>
            <person name="Bassi D."/>
            <person name="Troggio M."/>
            <person name="Shu S."/>
            <person name="Grimwood J.H."/>
            <person name="Tartarini S."/>
            <person name="Dettori M.T."/>
            <person name="Schmutz J."/>
        </authorList>
    </citation>
    <scope>NUCLEOTIDE SEQUENCE</scope>
</reference>
<dbReference type="GO" id="GO:1900150">
    <property type="term" value="P:regulation of defense response to fungus"/>
    <property type="evidence" value="ECO:0007669"/>
    <property type="project" value="InterPro"/>
</dbReference>
<evidence type="ECO:0000313" key="3">
    <source>
        <dbReference type="EMBL" id="ONI13277.1"/>
    </source>
</evidence>
<dbReference type="PANTHER" id="PTHR31105:SF38">
    <property type="entry name" value="PROTEIN ENHANCED DISEASE RESISTANCE 4"/>
    <property type="match status" value="1"/>
</dbReference>
<dbReference type="InterPro" id="IPR055126">
    <property type="entry name" value="EDR4-like_N"/>
</dbReference>
<reference evidence="3 4" key="1">
    <citation type="journal article" date="2013" name="Nat. Genet.">
        <title>The high-quality draft genome of peach (Prunus persica) identifies unique patterns of genetic diversity, domestication and genome evolution.</title>
        <authorList>
            <consortium name="International Peach Genome Initiative"/>
            <person name="Verde I."/>
            <person name="Abbott A.G."/>
            <person name="Scalabrin S."/>
            <person name="Jung S."/>
            <person name="Shu S."/>
            <person name="Marroni F."/>
            <person name="Zhebentyayeva T."/>
            <person name="Dettori M.T."/>
            <person name="Grimwood J."/>
            <person name="Cattonaro F."/>
            <person name="Zuccolo A."/>
            <person name="Rossini L."/>
            <person name="Jenkins J."/>
            <person name="Vendramin E."/>
            <person name="Meisel L.A."/>
            <person name="Decroocq V."/>
            <person name="Sosinski B."/>
            <person name="Prochnik S."/>
            <person name="Mitros T."/>
            <person name="Policriti A."/>
            <person name="Cipriani G."/>
            <person name="Dondini L."/>
            <person name="Ficklin S."/>
            <person name="Goodstein D.M."/>
            <person name="Xuan P."/>
            <person name="Del Fabbro C."/>
            <person name="Aramini V."/>
            <person name="Copetti D."/>
            <person name="Gonzalez S."/>
            <person name="Horner D.S."/>
            <person name="Falchi R."/>
            <person name="Lucas S."/>
            <person name="Mica E."/>
            <person name="Maldonado J."/>
            <person name="Lazzari B."/>
            <person name="Bielenberg D."/>
            <person name="Pirona R."/>
            <person name="Miculan M."/>
            <person name="Barakat A."/>
            <person name="Testolin R."/>
            <person name="Stella A."/>
            <person name="Tartarini S."/>
            <person name="Tonutti P."/>
            <person name="Arus P."/>
            <person name="Orellana A."/>
            <person name="Wells C."/>
            <person name="Main D."/>
            <person name="Vizzotto G."/>
            <person name="Silva H."/>
            <person name="Salamini F."/>
            <person name="Schmutz J."/>
            <person name="Morgante M."/>
            <person name="Rokhsar D.S."/>
        </authorList>
    </citation>
    <scope>NUCLEOTIDE SEQUENCE [LARGE SCALE GENOMIC DNA]</scope>
    <source>
        <strain evidence="4">cv. Nemared</strain>
    </source>
</reference>
<keyword evidence="4" id="KW-1185">Reference proteome</keyword>
<feature type="compositionally biased region" description="Polar residues" evidence="1">
    <location>
        <begin position="93"/>
        <end position="104"/>
    </location>
</feature>
<feature type="compositionally biased region" description="Basic and acidic residues" evidence="1">
    <location>
        <begin position="57"/>
        <end position="66"/>
    </location>
</feature>
<feature type="region of interest" description="Disordered" evidence="1">
    <location>
        <begin position="93"/>
        <end position="128"/>
    </location>
</feature>
<dbReference type="Gramene" id="ONI13276">
    <property type="protein sequence ID" value="ONI13276"/>
    <property type="gene ID" value="PRUPE_4G213000"/>
</dbReference>
<feature type="domain" description="Enhanced disease resistance 4-like N-terminal" evidence="2">
    <location>
        <begin position="8"/>
        <end position="41"/>
    </location>
</feature>
<dbReference type="Gramene" id="ONI13277">
    <property type="protein sequence ID" value="ONI13277"/>
    <property type="gene ID" value="PRUPE_4G213000"/>
</dbReference>
<dbReference type="AlphaFoldDB" id="A0A251PNZ9"/>
<dbReference type="Proteomes" id="UP000006882">
    <property type="component" value="Chromosome G4"/>
</dbReference>
<dbReference type="InterPro" id="IPR040244">
    <property type="entry name" value="EDR4-like"/>
</dbReference>
<name>A0A251PNZ9_PRUPE</name>
<protein>
    <recommendedName>
        <fullName evidence="2">Enhanced disease resistance 4-like N-terminal domain-containing protein</fullName>
    </recommendedName>
</protein>
<feature type="region of interest" description="Disordered" evidence="1">
    <location>
        <begin position="51"/>
        <end position="74"/>
    </location>
</feature>
<dbReference type="EMBL" id="CM007654">
    <property type="protein sequence ID" value="ONI13277.1"/>
    <property type="molecule type" value="Genomic_DNA"/>
</dbReference>
<dbReference type="Pfam" id="PF22910">
    <property type="entry name" value="EDR4-like_1st"/>
    <property type="match status" value="1"/>
</dbReference>
<accession>A0A251PNZ9</accession>
<evidence type="ECO:0000256" key="1">
    <source>
        <dbReference type="SAM" id="MobiDB-lite"/>
    </source>
</evidence>
<organism evidence="3 4">
    <name type="scientific">Prunus persica</name>
    <name type="common">Peach</name>
    <name type="synonym">Amygdalus persica</name>
    <dbReference type="NCBI Taxonomy" id="3760"/>
    <lineage>
        <taxon>Eukaryota</taxon>
        <taxon>Viridiplantae</taxon>
        <taxon>Streptophyta</taxon>
        <taxon>Embryophyta</taxon>
        <taxon>Tracheophyta</taxon>
        <taxon>Spermatophyta</taxon>
        <taxon>Magnoliopsida</taxon>
        <taxon>eudicotyledons</taxon>
        <taxon>Gunneridae</taxon>
        <taxon>Pentapetalae</taxon>
        <taxon>rosids</taxon>
        <taxon>fabids</taxon>
        <taxon>Rosales</taxon>
        <taxon>Rosaceae</taxon>
        <taxon>Amygdaloideae</taxon>
        <taxon>Amygdaleae</taxon>
        <taxon>Prunus</taxon>
    </lineage>
</organism>
<evidence type="ECO:0000313" key="4">
    <source>
        <dbReference type="Proteomes" id="UP000006882"/>
    </source>
</evidence>
<dbReference type="PANTHER" id="PTHR31105">
    <property type="entry name" value="EXTRA-LARGE G-PROTEIN-LIKE"/>
    <property type="match status" value="1"/>
</dbReference>
<evidence type="ECO:0000259" key="2">
    <source>
        <dbReference type="Pfam" id="PF22910"/>
    </source>
</evidence>
<proteinExistence type="predicted"/>
<dbReference type="EMBL" id="CM007654">
    <property type="protein sequence ID" value="ONI13276.1"/>
    <property type="molecule type" value="Genomic_DNA"/>
</dbReference>